<evidence type="ECO:0000256" key="5">
    <source>
        <dbReference type="RuleBase" id="RU361180"/>
    </source>
</evidence>
<name>A0A507DI59_9FUNG</name>
<keyword evidence="4 5" id="KW-0326">Glycosidase</keyword>
<dbReference type="OrthoDB" id="3542292at2759"/>
<evidence type="ECO:0000256" key="2">
    <source>
        <dbReference type="ARBA" id="ARBA00005615"/>
    </source>
</evidence>
<evidence type="ECO:0000313" key="8">
    <source>
        <dbReference type="EMBL" id="TPX50917.1"/>
    </source>
</evidence>
<evidence type="ECO:0000259" key="7">
    <source>
        <dbReference type="Pfam" id="PF07492"/>
    </source>
</evidence>
<evidence type="ECO:0000256" key="6">
    <source>
        <dbReference type="SAM" id="MobiDB-lite"/>
    </source>
</evidence>
<proteinExistence type="inferred from homology"/>
<feature type="domain" description="Neutral trehalase Ca2+ binding" evidence="7">
    <location>
        <begin position="166"/>
        <end position="193"/>
    </location>
</feature>
<dbReference type="PROSITE" id="PS00927">
    <property type="entry name" value="TREHALASE_1"/>
    <property type="match status" value="1"/>
</dbReference>
<comment type="catalytic activity">
    <reaction evidence="1 5">
        <text>alpha,alpha-trehalose + H2O = alpha-D-glucose + beta-D-glucose</text>
        <dbReference type="Rhea" id="RHEA:32675"/>
        <dbReference type="ChEBI" id="CHEBI:15377"/>
        <dbReference type="ChEBI" id="CHEBI:15903"/>
        <dbReference type="ChEBI" id="CHEBI:16551"/>
        <dbReference type="ChEBI" id="CHEBI:17925"/>
        <dbReference type="EC" id="3.2.1.28"/>
    </reaction>
</comment>
<dbReference type="PRINTS" id="PR00744">
    <property type="entry name" value="GLHYDRLASE37"/>
</dbReference>
<feature type="region of interest" description="Disordered" evidence="6">
    <location>
        <begin position="44"/>
        <end position="65"/>
    </location>
</feature>
<keyword evidence="3 5" id="KW-0378">Hydrolase</keyword>
<dbReference type="Pfam" id="PF01204">
    <property type="entry name" value="Trehalase"/>
    <property type="match status" value="2"/>
</dbReference>
<dbReference type="GO" id="GO:0005509">
    <property type="term" value="F:calcium ion binding"/>
    <property type="evidence" value="ECO:0007669"/>
    <property type="project" value="InterPro"/>
</dbReference>
<dbReference type="SUPFAM" id="SSF48208">
    <property type="entry name" value="Six-hairpin glycosidases"/>
    <property type="match status" value="2"/>
</dbReference>
<feature type="compositionally biased region" description="Polar residues" evidence="6">
    <location>
        <begin position="53"/>
        <end position="62"/>
    </location>
</feature>
<accession>A0A507DI59</accession>
<protein>
    <recommendedName>
        <fullName evidence="5">Trehalase</fullName>
        <ecNumber evidence="5">3.2.1.28</ecNumber>
    </recommendedName>
    <alternativeName>
        <fullName evidence="5">Alpha-trehalose glucohydrolase</fullName>
    </alternativeName>
</protein>
<feature type="region of interest" description="Disordered" evidence="6">
    <location>
        <begin position="113"/>
        <end position="149"/>
    </location>
</feature>
<dbReference type="InterPro" id="IPR008928">
    <property type="entry name" value="6-hairpin_glycosidase_sf"/>
</dbReference>
<evidence type="ECO:0000256" key="4">
    <source>
        <dbReference type="ARBA" id="ARBA00023295"/>
    </source>
</evidence>
<dbReference type="PROSITE" id="PS00928">
    <property type="entry name" value="TREHALASE_2"/>
    <property type="match status" value="1"/>
</dbReference>
<comment type="caution">
    <text evidence="8">The sequence shown here is derived from an EMBL/GenBank/DDBJ whole genome shotgun (WGS) entry which is preliminary data.</text>
</comment>
<dbReference type="Proteomes" id="UP000320475">
    <property type="component" value="Unassembled WGS sequence"/>
</dbReference>
<sequence length="1024" mass="115725">MDDTGSGSGTGNAAVPVPVPPPASVGRMTKEQYIQYTRQTASILNSKGDHLQPQPSTKTTSFELEREKDFPDADSRYSHGVSNAISADALKRGKSLSFKQYKVQEKRRPLIARTREEEDKATVTSREPDQEVVAPNIKHKRRHSHETNAVSSRQLFQIDVAATAANLLKQEDTNGDEQITVEDAGPKVFCLATESSNGFRQVPIRGAYQLANLLQELAIAQENDRKYITLSLERLNEPPVNRLARRIGENFWDSLTRRIDEQGLLYIGNDPKDRSPNPFPRIYVPYEDEFALQYYQKVAERYSKRDPPIPLQVIQLPEEITPDYVITLNDKPGLLALALRVTDKGTDREIVKGVPYVVPGGRFNEMYGWDSYFEALGLIVDERPKLAASMVENFCYEIEHYGKILNANRTYYLTRSQPPFLTDMALQTLTALEQYNAHEFDEAKSKRWLGKPIRASIKELFSVWLAPSRLDKNVGLSKFHPDGKGIPPETESTHFDHLLEPYAHKHNLSIEEFIEKYNSGEVQEPTLDEYFLHDRAVRESGHDTTYRFEKICAHLATIDLNSLTYKYMVDLADTAKQHWSGWLTFNVRRGRDDVFWKKFNEWRDMMKSRGIDGSIGKDAELEKTADGHIRVTPDSWKGSGGEWDSSWAAGVMVMDEDTPFLIDAPADGVAGHHNSSSNNITNGCSSHNLSSSYGSSYSIRSQNGLSSVDDDNPLSWIRHHTSEDDNLKYFTVSLNYRMFEALAKRTKDLINLYLWNEEAGLYFDFDCHRGQVTTYESVTALYPMWAGLADTHQVDRMLPIVLSKFEVAGGFVAGTEASRGEVSLDRPNRQWDYPFGWAPHQILAWKALARYGYKDVAERLAYRWMYTVMRAFVDFNGVVVEKLDVVKLTHRVVAEYGNVGSDFKRVVREGFGWMNASVKVALHDYLSKSHVRFLNHLQPPEKVFFNIARKGQPPQIVSVADREEMLMHELGGVERLLSPEPRFSEPSSGDLFGSLAGSNSNAASAAVALPLINLLSAGNSDAVK</sequence>
<feature type="compositionally biased region" description="Basic and acidic residues" evidence="6">
    <location>
        <begin position="113"/>
        <end position="129"/>
    </location>
</feature>
<dbReference type="EC" id="3.2.1.28" evidence="5"/>
<dbReference type="AlphaFoldDB" id="A0A507DI59"/>
<feature type="compositionally biased region" description="Gly residues" evidence="6">
    <location>
        <begin position="1"/>
        <end position="10"/>
    </location>
</feature>
<evidence type="ECO:0000256" key="3">
    <source>
        <dbReference type="ARBA" id="ARBA00022801"/>
    </source>
</evidence>
<reference evidence="8 9" key="1">
    <citation type="journal article" date="2019" name="Sci. Rep.">
        <title>Comparative genomics of chytrid fungi reveal insights into the obligate biotrophic and pathogenic lifestyle of Synchytrium endobioticum.</title>
        <authorList>
            <person name="van de Vossenberg B.T.L.H."/>
            <person name="Warris S."/>
            <person name="Nguyen H.D.T."/>
            <person name="van Gent-Pelzer M.P.E."/>
            <person name="Joly D.L."/>
            <person name="van de Geest H.C."/>
            <person name="Bonants P.J.M."/>
            <person name="Smith D.S."/>
            <person name="Levesque C.A."/>
            <person name="van der Lee T.A.J."/>
        </authorList>
    </citation>
    <scope>NUCLEOTIDE SEQUENCE [LARGE SCALE GENOMIC DNA]</scope>
    <source>
        <strain evidence="8 9">LEV6574</strain>
    </source>
</reference>
<dbReference type="GO" id="GO:0005993">
    <property type="term" value="P:trehalose catabolic process"/>
    <property type="evidence" value="ECO:0007669"/>
    <property type="project" value="InterPro"/>
</dbReference>
<dbReference type="PANTHER" id="PTHR23403">
    <property type="entry name" value="TREHALASE"/>
    <property type="match status" value="1"/>
</dbReference>
<gene>
    <name evidence="8" type="primary">SENL630</name>
    <name evidence="8" type="ORF">SeLEV6574_g00630</name>
</gene>
<feature type="region of interest" description="Disordered" evidence="6">
    <location>
        <begin position="1"/>
        <end position="30"/>
    </location>
</feature>
<dbReference type="InterPro" id="IPR012341">
    <property type="entry name" value="6hp_glycosidase-like_sf"/>
</dbReference>
<organism evidence="8 9">
    <name type="scientific">Synchytrium endobioticum</name>
    <dbReference type="NCBI Taxonomy" id="286115"/>
    <lineage>
        <taxon>Eukaryota</taxon>
        <taxon>Fungi</taxon>
        <taxon>Fungi incertae sedis</taxon>
        <taxon>Chytridiomycota</taxon>
        <taxon>Chytridiomycota incertae sedis</taxon>
        <taxon>Chytridiomycetes</taxon>
        <taxon>Synchytriales</taxon>
        <taxon>Synchytriaceae</taxon>
        <taxon>Synchytrium</taxon>
    </lineage>
</organism>
<evidence type="ECO:0000256" key="1">
    <source>
        <dbReference type="ARBA" id="ARBA00001576"/>
    </source>
</evidence>
<comment type="similarity">
    <text evidence="2 5">Belongs to the glycosyl hydrolase 37 family.</text>
</comment>
<evidence type="ECO:0000313" key="9">
    <source>
        <dbReference type="Proteomes" id="UP000320475"/>
    </source>
</evidence>
<dbReference type="VEuPathDB" id="FungiDB:SeMB42_g02577"/>
<dbReference type="GO" id="GO:0005737">
    <property type="term" value="C:cytoplasm"/>
    <property type="evidence" value="ECO:0007669"/>
    <property type="project" value="InterPro"/>
</dbReference>
<dbReference type="InterPro" id="IPR001661">
    <property type="entry name" value="Glyco_hydro_37"/>
</dbReference>
<dbReference type="PANTHER" id="PTHR23403:SF6">
    <property type="entry name" value="CYTOSOLIC NEUTRAL TREHALASE-RELATED"/>
    <property type="match status" value="1"/>
</dbReference>
<dbReference type="InterPro" id="IPR011120">
    <property type="entry name" value="Trehalase_Ca-bd"/>
</dbReference>
<dbReference type="Pfam" id="PF07492">
    <property type="entry name" value="Trehalase_Ca-bi"/>
    <property type="match status" value="1"/>
</dbReference>
<dbReference type="EMBL" id="QEAM01000011">
    <property type="protein sequence ID" value="TPX50917.1"/>
    <property type="molecule type" value="Genomic_DNA"/>
</dbReference>
<dbReference type="GO" id="GO:0004555">
    <property type="term" value="F:alpha,alpha-trehalase activity"/>
    <property type="evidence" value="ECO:0007669"/>
    <property type="project" value="UniProtKB-EC"/>
</dbReference>
<dbReference type="InterPro" id="IPR018232">
    <property type="entry name" value="Glyco_hydro_37_CS"/>
</dbReference>
<dbReference type="Gene3D" id="1.50.10.10">
    <property type="match status" value="2"/>
</dbReference>